<evidence type="ECO:0000313" key="2">
    <source>
        <dbReference type="Proteomes" id="UP000499080"/>
    </source>
</evidence>
<organism evidence="1 2">
    <name type="scientific">Araneus ventricosus</name>
    <name type="common">Orbweaver spider</name>
    <name type="synonym">Epeira ventricosa</name>
    <dbReference type="NCBI Taxonomy" id="182803"/>
    <lineage>
        <taxon>Eukaryota</taxon>
        <taxon>Metazoa</taxon>
        <taxon>Ecdysozoa</taxon>
        <taxon>Arthropoda</taxon>
        <taxon>Chelicerata</taxon>
        <taxon>Arachnida</taxon>
        <taxon>Araneae</taxon>
        <taxon>Araneomorphae</taxon>
        <taxon>Entelegynae</taxon>
        <taxon>Araneoidea</taxon>
        <taxon>Araneidae</taxon>
        <taxon>Araneus</taxon>
    </lineage>
</organism>
<reference evidence="1 2" key="1">
    <citation type="journal article" date="2019" name="Sci. Rep.">
        <title>Orb-weaving spider Araneus ventricosus genome elucidates the spidroin gene catalogue.</title>
        <authorList>
            <person name="Kono N."/>
            <person name="Nakamura H."/>
            <person name="Ohtoshi R."/>
            <person name="Moran D.A.P."/>
            <person name="Shinohara A."/>
            <person name="Yoshida Y."/>
            <person name="Fujiwara M."/>
            <person name="Mori M."/>
            <person name="Tomita M."/>
            <person name="Arakawa K."/>
        </authorList>
    </citation>
    <scope>NUCLEOTIDE SEQUENCE [LARGE SCALE GENOMIC DNA]</scope>
</reference>
<proteinExistence type="predicted"/>
<keyword evidence="2" id="KW-1185">Reference proteome</keyword>
<name>A0A4Y2SHS8_ARAVE</name>
<sequence>MSECRKFSCFTEERGATSTGPSEEFTASTEKAGLSCLPILSIAGYGVFYEEVSLNGEEKMRNKFNFRSVASQTTAVDPKDQNEYCDPNLYPVLKFEGLATKETILKAYEENERKKQHLQAEKEKKDNWIQTDLQDLVKKIGRRELVFQDGAPVSYFETMQKECWIKRCLKPI</sequence>
<comment type="caution">
    <text evidence="1">The sequence shown here is derived from an EMBL/GenBank/DDBJ whole genome shotgun (WGS) entry which is preliminary data.</text>
</comment>
<dbReference type="OrthoDB" id="10399128at2759"/>
<dbReference type="EMBL" id="BGPR01021806">
    <property type="protein sequence ID" value="GBN87451.1"/>
    <property type="molecule type" value="Genomic_DNA"/>
</dbReference>
<dbReference type="AlphaFoldDB" id="A0A4Y2SHS8"/>
<dbReference type="Proteomes" id="UP000499080">
    <property type="component" value="Unassembled WGS sequence"/>
</dbReference>
<protein>
    <submittedName>
        <fullName evidence="1">Uncharacterized protein</fullName>
    </submittedName>
</protein>
<evidence type="ECO:0000313" key="1">
    <source>
        <dbReference type="EMBL" id="GBN87451.1"/>
    </source>
</evidence>
<accession>A0A4Y2SHS8</accession>
<gene>
    <name evidence="1" type="ORF">AVEN_253274_1</name>
</gene>